<feature type="transmembrane region" description="Helical" evidence="2">
    <location>
        <begin position="26"/>
        <end position="48"/>
    </location>
</feature>
<evidence type="ECO:0000256" key="1">
    <source>
        <dbReference type="SAM" id="MobiDB-lite"/>
    </source>
</evidence>
<organism evidence="3 4">
    <name type="scientific">Phycicoccus duodecadis</name>
    <dbReference type="NCBI Taxonomy" id="173053"/>
    <lineage>
        <taxon>Bacteria</taxon>
        <taxon>Bacillati</taxon>
        <taxon>Actinomycetota</taxon>
        <taxon>Actinomycetes</taxon>
        <taxon>Micrococcales</taxon>
        <taxon>Intrasporangiaceae</taxon>
        <taxon>Phycicoccus</taxon>
    </lineage>
</organism>
<feature type="compositionally biased region" description="Pro residues" evidence="1">
    <location>
        <begin position="60"/>
        <end position="77"/>
    </location>
</feature>
<keyword evidence="2" id="KW-1133">Transmembrane helix</keyword>
<feature type="region of interest" description="Disordered" evidence="1">
    <location>
        <begin position="52"/>
        <end position="77"/>
    </location>
</feature>
<accession>A0A2N3YGI5</accession>
<gene>
    <name evidence="3" type="ORF">ATL31_0769</name>
</gene>
<sequence>MSVLVTFGFVHGYRSGIGLVSSSLVLLNPLLTLLSLSAAGLGVAAVVADRPDRAPASPSAAPPAPPPAPARDPYPPA</sequence>
<dbReference type="RefSeq" id="WP_101394608.1">
    <property type="nucleotide sequence ID" value="NZ_PJNE01000001.1"/>
</dbReference>
<dbReference type="Proteomes" id="UP000233781">
    <property type="component" value="Unassembled WGS sequence"/>
</dbReference>
<protein>
    <submittedName>
        <fullName evidence="3">Uncharacterized protein</fullName>
    </submittedName>
</protein>
<evidence type="ECO:0000313" key="4">
    <source>
        <dbReference type="Proteomes" id="UP000233781"/>
    </source>
</evidence>
<keyword evidence="2" id="KW-0812">Transmembrane</keyword>
<comment type="caution">
    <text evidence="3">The sequence shown here is derived from an EMBL/GenBank/DDBJ whole genome shotgun (WGS) entry which is preliminary data.</text>
</comment>
<evidence type="ECO:0000313" key="3">
    <source>
        <dbReference type="EMBL" id="PKW25965.1"/>
    </source>
</evidence>
<evidence type="ECO:0000256" key="2">
    <source>
        <dbReference type="SAM" id="Phobius"/>
    </source>
</evidence>
<proteinExistence type="predicted"/>
<reference evidence="3 4" key="1">
    <citation type="submission" date="2017-12" db="EMBL/GenBank/DDBJ databases">
        <title>Sequencing the genomes of 1000 Actinobacteria strains.</title>
        <authorList>
            <person name="Klenk H.-P."/>
        </authorList>
    </citation>
    <scope>NUCLEOTIDE SEQUENCE [LARGE SCALE GENOMIC DNA]</scope>
    <source>
        <strain evidence="3 4">DSM 12806</strain>
    </source>
</reference>
<name>A0A2N3YGI5_9MICO</name>
<dbReference type="EMBL" id="PJNE01000001">
    <property type="protein sequence ID" value="PKW25965.1"/>
    <property type="molecule type" value="Genomic_DNA"/>
</dbReference>
<keyword evidence="4" id="KW-1185">Reference proteome</keyword>
<keyword evidence="2" id="KW-0472">Membrane</keyword>
<dbReference type="AlphaFoldDB" id="A0A2N3YGI5"/>